<evidence type="ECO:0000256" key="1">
    <source>
        <dbReference type="SAM" id="MobiDB-lite"/>
    </source>
</evidence>
<feature type="region of interest" description="Disordered" evidence="1">
    <location>
        <begin position="38"/>
        <end position="59"/>
    </location>
</feature>
<dbReference type="Proteomes" id="UP000015347">
    <property type="component" value="Unassembled WGS sequence"/>
</dbReference>
<feature type="compositionally biased region" description="Basic and acidic residues" evidence="1">
    <location>
        <begin position="42"/>
        <end position="54"/>
    </location>
</feature>
<proteinExistence type="predicted"/>
<protein>
    <submittedName>
        <fullName evidence="2">Putative glycosyltransferase</fullName>
    </submittedName>
</protein>
<dbReference type="STRING" id="1123237.Salmuc_02329"/>
<accession>S9Q8H5</accession>
<dbReference type="Pfam" id="PF05045">
    <property type="entry name" value="RgpF"/>
    <property type="match status" value="1"/>
</dbReference>
<dbReference type="eggNOG" id="COG0438">
    <property type="taxonomic scope" value="Bacteria"/>
</dbReference>
<dbReference type="OrthoDB" id="7527830at2"/>
<reference evidence="3" key="1">
    <citation type="journal article" date="2014" name="Stand. Genomic Sci.">
        <title>Genome sequence of the exopolysaccharide-producing Salipiger mucosus type strain (DSM 16094(T)), a moderately halophilic member of the Roseobacter clade.</title>
        <authorList>
            <person name="Riedel T."/>
            <person name="Spring S."/>
            <person name="Fiebig A."/>
            <person name="Petersen J."/>
            <person name="Kyrpides N.C."/>
            <person name="Goker M."/>
            <person name="Klenk H.P."/>
        </authorList>
    </citation>
    <scope>NUCLEOTIDE SEQUENCE [LARGE SCALE GENOMIC DNA]</scope>
    <source>
        <strain evidence="3">DSM 16094</strain>
    </source>
</reference>
<dbReference type="InterPro" id="IPR007739">
    <property type="entry name" value="RgpF"/>
</dbReference>
<comment type="caution">
    <text evidence="2">The sequence shown here is derived from an EMBL/GenBank/DDBJ whole genome shotgun (WGS) entry which is preliminary data.</text>
</comment>
<dbReference type="EMBL" id="APVH01000064">
    <property type="protein sequence ID" value="EPX75933.1"/>
    <property type="molecule type" value="Genomic_DNA"/>
</dbReference>
<dbReference type="HOGENOM" id="CLU_344482_0_0_5"/>
<keyword evidence="2" id="KW-0808">Transferase</keyword>
<dbReference type="GO" id="GO:0016740">
    <property type="term" value="F:transferase activity"/>
    <property type="evidence" value="ECO:0007669"/>
    <property type="project" value="UniProtKB-KW"/>
</dbReference>
<name>S9Q8H5_9RHOB</name>
<dbReference type="AlphaFoldDB" id="S9Q8H5"/>
<keyword evidence="3" id="KW-1185">Reference proteome</keyword>
<organism evidence="2 3">
    <name type="scientific">Salipiger mucosus DSM 16094</name>
    <dbReference type="NCBI Taxonomy" id="1123237"/>
    <lineage>
        <taxon>Bacteria</taxon>
        <taxon>Pseudomonadati</taxon>
        <taxon>Pseudomonadota</taxon>
        <taxon>Alphaproteobacteria</taxon>
        <taxon>Rhodobacterales</taxon>
        <taxon>Roseobacteraceae</taxon>
        <taxon>Salipiger</taxon>
    </lineage>
</organism>
<dbReference type="Pfam" id="PF13692">
    <property type="entry name" value="Glyco_trans_1_4"/>
    <property type="match status" value="1"/>
</dbReference>
<gene>
    <name evidence="2" type="ORF">Salmuc_02329</name>
</gene>
<evidence type="ECO:0000313" key="2">
    <source>
        <dbReference type="EMBL" id="EPX75933.1"/>
    </source>
</evidence>
<dbReference type="SUPFAM" id="SSF53756">
    <property type="entry name" value="UDP-Glycosyltransferase/glycogen phosphorylase"/>
    <property type="match status" value="1"/>
</dbReference>
<dbReference type="eggNOG" id="COG3754">
    <property type="taxonomic scope" value="Bacteria"/>
</dbReference>
<sequence>MVTTPDALWREHIAGTPLAQERPDFRFSPAAYRRRAGAALHEGQDPRTHYDESGRAAGLPPNDYRRLAAQVPDLDRCLAELVADHELGEMIARGEPEACELLCELILLGDPVDARVSGFSESYYRACHPGLPEGAVPFVHWLQHGRREGRRILRDLREGQQPGGRERRPGRALCMVALPDLSGPGLALVQEAAAGQDVLVLALADGERREAFAAEAIELIVAPEPLRDLDFLESEGLGGLDLAVLGAVESLPAARYLVREGVPHATCVGAFPETVQPAHRAHFTALFSDLTVFPSEALRAEWAPMLEDLGVDVARDTCVVAPRVLAQGGVAAEALGAARARLSRLTGADCEGRRVVLGAGPVGWAAGTDLFVLTAQAAARRGQDTLFVWLGDGANHEDAAFGVFLERQLRSAGGNVCVLPNGEHDADVLRAADAVFVPARMEPWPEVVFDAAEAGCPVVVFAGATGLDETAEGLVRIDWGDLGAACDALLALPRKAPAGEAPEAVPRPRVFRAIRERLERRLAAQERFVIGGGDYDVPVMMPPGPGAGAARAAEREKLWTLGRRAVWQSRAEAEAAIAGSENWVHGAMAVERFAWAEAMPPALSVHMHAHHLQDLGGDLLYYRALREARRIVVTTDSEAKRAAVAHIAGEAGVAVEVVVMPNVGRDVLPFLRLFERGIAGADETWCHLHQKRSEGTSPAGAIWKRFLMTILVGDDRRLSSGLERIMAPETGLVAPFDPYRPGWGTARRVLPGLAGGLPEPLPEDPLLFPVGNMFHVSGRVAERMLALAGPEPAWPTEPLPRHGTIYHAMERLWPAVTAAEGLSALFLDWPGQQRS</sequence>
<evidence type="ECO:0000313" key="3">
    <source>
        <dbReference type="Proteomes" id="UP000015347"/>
    </source>
</evidence>
<dbReference type="Gene3D" id="3.40.50.2000">
    <property type="entry name" value="Glycogen Phosphorylase B"/>
    <property type="match status" value="1"/>
</dbReference>
<dbReference type="RefSeq" id="WP_020042416.1">
    <property type="nucleotide sequence ID" value="NZ_KE557286.1"/>
</dbReference>